<dbReference type="AlphaFoldDB" id="A0A8B7NVQ9"/>
<dbReference type="Pfam" id="PF07686">
    <property type="entry name" value="V-set"/>
    <property type="match status" value="1"/>
</dbReference>
<organism evidence="3 4">
    <name type="scientific">Hyalella azteca</name>
    <name type="common">Amphipod</name>
    <dbReference type="NCBI Taxonomy" id="294128"/>
    <lineage>
        <taxon>Eukaryota</taxon>
        <taxon>Metazoa</taxon>
        <taxon>Ecdysozoa</taxon>
        <taxon>Arthropoda</taxon>
        <taxon>Crustacea</taxon>
        <taxon>Multicrustacea</taxon>
        <taxon>Malacostraca</taxon>
        <taxon>Eumalacostraca</taxon>
        <taxon>Peracarida</taxon>
        <taxon>Amphipoda</taxon>
        <taxon>Senticaudata</taxon>
        <taxon>Talitrida</taxon>
        <taxon>Talitroidea</taxon>
        <taxon>Hyalellidae</taxon>
        <taxon>Hyalella</taxon>
    </lineage>
</organism>
<protein>
    <submittedName>
        <fullName evidence="4">Lachesin</fullName>
    </submittedName>
</protein>
<proteinExistence type="predicted"/>
<sequence length="175" mass="18713">MFIAKLISLLASVSAFLPGVAPESSMPSVAWAPGRDVYEGDTIQLECQVGLEVEAPAIWVKLDPLRPNSDEIISHGVLLIAEDPRLSVERLSDSNTFVLAIREVSAADAGRYQCQVPVSSNQTELRTAPPITISLKRAAAAPAASSGEGTRLSPLLVSLAMARCLLLLHKRLVCR</sequence>
<dbReference type="Proteomes" id="UP000694843">
    <property type="component" value="Unplaced"/>
</dbReference>
<evidence type="ECO:0000313" key="3">
    <source>
        <dbReference type="Proteomes" id="UP000694843"/>
    </source>
</evidence>
<accession>A0A8B7NVQ9</accession>
<feature type="chain" id="PRO_5034040724" evidence="1">
    <location>
        <begin position="16"/>
        <end position="175"/>
    </location>
</feature>
<dbReference type="InterPro" id="IPR007110">
    <property type="entry name" value="Ig-like_dom"/>
</dbReference>
<evidence type="ECO:0000256" key="1">
    <source>
        <dbReference type="SAM" id="SignalP"/>
    </source>
</evidence>
<dbReference type="Gene3D" id="2.60.40.10">
    <property type="entry name" value="Immunoglobulins"/>
    <property type="match status" value="1"/>
</dbReference>
<dbReference type="PROSITE" id="PS50835">
    <property type="entry name" value="IG_LIKE"/>
    <property type="match status" value="1"/>
</dbReference>
<gene>
    <name evidence="4" type="primary">LOC108674373</name>
</gene>
<dbReference type="InterPro" id="IPR036179">
    <property type="entry name" value="Ig-like_dom_sf"/>
</dbReference>
<dbReference type="GeneID" id="108674373"/>
<evidence type="ECO:0000259" key="2">
    <source>
        <dbReference type="PROSITE" id="PS50835"/>
    </source>
</evidence>
<feature type="signal peptide" evidence="1">
    <location>
        <begin position="1"/>
        <end position="15"/>
    </location>
</feature>
<keyword evidence="1" id="KW-0732">Signal</keyword>
<dbReference type="InterPro" id="IPR013106">
    <property type="entry name" value="Ig_V-set"/>
</dbReference>
<dbReference type="SUPFAM" id="SSF48726">
    <property type="entry name" value="Immunoglobulin"/>
    <property type="match status" value="1"/>
</dbReference>
<dbReference type="InterPro" id="IPR013783">
    <property type="entry name" value="Ig-like_fold"/>
</dbReference>
<keyword evidence="3" id="KW-1185">Reference proteome</keyword>
<dbReference type="RefSeq" id="XP_018017805.1">
    <property type="nucleotide sequence ID" value="XM_018162316.2"/>
</dbReference>
<dbReference type="OMA" id="TIQLECQ"/>
<dbReference type="OrthoDB" id="6370831at2759"/>
<name>A0A8B7NVQ9_HYAAZ</name>
<reference evidence="4" key="1">
    <citation type="submission" date="2025-08" db="UniProtKB">
        <authorList>
            <consortium name="RefSeq"/>
        </authorList>
    </citation>
    <scope>IDENTIFICATION</scope>
    <source>
        <tissue evidence="4">Whole organism</tissue>
    </source>
</reference>
<evidence type="ECO:0000313" key="4">
    <source>
        <dbReference type="RefSeq" id="XP_018017805.1"/>
    </source>
</evidence>
<dbReference type="KEGG" id="hazt:108674373"/>
<feature type="domain" description="Ig-like" evidence="2">
    <location>
        <begin position="22"/>
        <end position="126"/>
    </location>
</feature>